<sequence>MLIEGVNSNDAIKTRIAPIYTEEKLANGPVLFTNAKLAANHQTKEKAEGTAAVKAFNGAKDELHNNFVRLRHSVRYFFKSDVNMQNMVYLNEDIPGNYAQWSNLIERTLSVVMATPAITEKLSLVNISTDVLTGWQDDLMNIGQLKIVAEKEDGEAQAASVKKRETMAELKAYCSDLRECLNLFYHGSERQVLEQVGITVK</sequence>
<name>A0ABS1HM41_9BACT</name>
<reference evidence="1 2" key="1">
    <citation type="submission" date="2021-01" db="EMBL/GenBank/DDBJ databases">
        <title>Carboxyliciviraga sp.nov., isolated from coastal sediments.</title>
        <authorList>
            <person name="Lu D."/>
            <person name="Zhang T."/>
        </authorList>
    </citation>
    <scope>NUCLEOTIDE SEQUENCE [LARGE SCALE GENOMIC DNA]</scope>
    <source>
        <strain evidence="1 2">N1Y132</strain>
    </source>
</reference>
<evidence type="ECO:0000313" key="2">
    <source>
        <dbReference type="Proteomes" id="UP000605676"/>
    </source>
</evidence>
<accession>A0ABS1HM41</accession>
<dbReference type="Proteomes" id="UP000605676">
    <property type="component" value="Unassembled WGS sequence"/>
</dbReference>
<protein>
    <submittedName>
        <fullName evidence="1">Uncharacterized protein</fullName>
    </submittedName>
</protein>
<proteinExistence type="predicted"/>
<organism evidence="1 2">
    <name type="scientific">Carboxylicivirga marina</name>
    <dbReference type="NCBI Taxonomy" id="2800988"/>
    <lineage>
        <taxon>Bacteria</taxon>
        <taxon>Pseudomonadati</taxon>
        <taxon>Bacteroidota</taxon>
        <taxon>Bacteroidia</taxon>
        <taxon>Marinilabiliales</taxon>
        <taxon>Marinilabiliaceae</taxon>
        <taxon>Carboxylicivirga</taxon>
    </lineage>
</organism>
<comment type="caution">
    <text evidence="1">The sequence shown here is derived from an EMBL/GenBank/DDBJ whole genome shotgun (WGS) entry which is preliminary data.</text>
</comment>
<gene>
    <name evidence="1" type="ORF">JIV24_15440</name>
</gene>
<dbReference type="RefSeq" id="WP_200465967.1">
    <property type="nucleotide sequence ID" value="NZ_JAENRR010000041.1"/>
</dbReference>
<dbReference type="EMBL" id="JAENRR010000041">
    <property type="protein sequence ID" value="MBK3518740.1"/>
    <property type="molecule type" value="Genomic_DNA"/>
</dbReference>
<evidence type="ECO:0000313" key="1">
    <source>
        <dbReference type="EMBL" id="MBK3518740.1"/>
    </source>
</evidence>
<keyword evidence="2" id="KW-1185">Reference proteome</keyword>